<dbReference type="CDD" id="cd02767">
    <property type="entry name" value="MopB_ydeP"/>
    <property type="match status" value="1"/>
</dbReference>
<dbReference type="InterPro" id="IPR050123">
    <property type="entry name" value="Prok_molybdopt-oxidoreductase"/>
</dbReference>
<dbReference type="Gene3D" id="3.40.50.740">
    <property type="match status" value="1"/>
</dbReference>
<evidence type="ECO:0000313" key="12">
    <source>
        <dbReference type="EMBL" id="MEJ1092914.1"/>
    </source>
</evidence>
<dbReference type="PANTHER" id="PTHR43105">
    <property type="entry name" value="RESPIRATORY NITRATE REDUCTASE"/>
    <property type="match status" value="1"/>
</dbReference>
<dbReference type="Pfam" id="PF01568">
    <property type="entry name" value="Molydop_binding"/>
    <property type="match status" value="1"/>
</dbReference>
<evidence type="ECO:0000256" key="7">
    <source>
        <dbReference type="ARBA" id="ARBA00023002"/>
    </source>
</evidence>
<dbReference type="SUPFAM" id="SSF50692">
    <property type="entry name" value="ADC-like"/>
    <property type="match status" value="1"/>
</dbReference>
<protein>
    <submittedName>
        <fullName evidence="12">FdhF/YdeP family oxidoreductase</fullName>
    </submittedName>
</protein>
<evidence type="ECO:0000256" key="9">
    <source>
        <dbReference type="ARBA" id="ARBA00023014"/>
    </source>
</evidence>
<evidence type="ECO:0000256" key="1">
    <source>
        <dbReference type="ARBA" id="ARBA00001942"/>
    </source>
</evidence>
<dbReference type="Proteomes" id="UP001366085">
    <property type="component" value="Unassembled WGS sequence"/>
</dbReference>
<evidence type="ECO:0000313" key="13">
    <source>
        <dbReference type="Proteomes" id="UP001366085"/>
    </source>
</evidence>
<evidence type="ECO:0000256" key="2">
    <source>
        <dbReference type="ARBA" id="ARBA00001966"/>
    </source>
</evidence>
<keyword evidence="7" id="KW-0560">Oxidoreductase</keyword>
<keyword evidence="13" id="KW-1185">Reference proteome</keyword>
<dbReference type="InterPro" id="IPR037951">
    <property type="entry name" value="MopB_CT_YdeP"/>
</dbReference>
<evidence type="ECO:0000256" key="6">
    <source>
        <dbReference type="ARBA" id="ARBA00022723"/>
    </source>
</evidence>
<name>A0ABU8LPW1_9MICO</name>
<dbReference type="RefSeq" id="WP_337321968.1">
    <property type="nucleotide sequence ID" value="NZ_JBBDGN010000019.1"/>
</dbReference>
<organism evidence="12 13">
    <name type="scientific">Microbacterium istanbulense</name>
    <dbReference type="NCBI Taxonomy" id="3122049"/>
    <lineage>
        <taxon>Bacteria</taxon>
        <taxon>Bacillati</taxon>
        <taxon>Actinomycetota</taxon>
        <taxon>Actinomycetes</taxon>
        <taxon>Micrococcales</taxon>
        <taxon>Microbacteriaceae</taxon>
        <taxon>Microbacterium</taxon>
    </lineage>
</organism>
<evidence type="ECO:0000256" key="8">
    <source>
        <dbReference type="ARBA" id="ARBA00023004"/>
    </source>
</evidence>
<dbReference type="Pfam" id="PF00384">
    <property type="entry name" value="Molybdopterin"/>
    <property type="match status" value="1"/>
</dbReference>
<keyword evidence="9" id="KW-0411">Iron-sulfur</keyword>
<comment type="caution">
    <text evidence="12">The sequence shown here is derived from an EMBL/GenBank/DDBJ whole genome shotgun (WGS) entry which is preliminary data.</text>
</comment>
<dbReference type="Gene3D" id="2.40.40.20">
    <property type="match status" value="1"/>
</dbReference>
<comment type="similarity">
    <text evidence="3">Belongs to the prokaryotic molybdopterin-containing oxidoreductase family.</text>
</comment>
<reference evidence="12 13" key="1">
    <citation type="submission" date="2024-02" db="EMBL/GenBank/DDBJ databases">
        <authorList>
            <person name="Saticioglu I.B."/>
        </authorList>
    </citation>
    <scope>NUCLEOTIDE SEQUENCE [LARGE SCALE GENOMIC DNA]</scope>
    <source>
        <strain evidence="12 13">Mu-43</strain>
    </source>
</reference>
<keyword evidence="5" id="KW-0500">Molybdenum</keyword>
<dbReference type="InterPro" id="IPR006656">
    <property type="entry name" value="Mopterin_OxRdtase"/>
</dbReference>
<comment type="cofactor">
    <cofactor evidence="2">
        <name>[4Fe-4S] cluster</name>
        <dbReference type="ChEBI" id="CHEBI:49883"/>
    </cofactor>
</comment>
<dbReference type="NCBIfam" id="TIGR01701">
    <property type="entry name" value="Fdhalpha-like"/>
    <property type="match status" value="1"/>
</dbReference>
<keyword evidence="4" id="KW-0004">4Fe-4S</keyword>
<feature type="domain" description="Molybdopterin oxidoreductase" evidence="10">
    <location>
        <begin position="131"/>
        <end position="507"/>
    </location>
</feature>
<dbReference type="InterPro" id="IPR041953">
    <property type="entry name" value="YdeP_MopB"/>
</dbReference>
<dbReference type="EMBL" id="JBBDGN010000019">
    <property type="protein sequence ID" value="MEJ1092914.1"/>
    <property type="molecule type" value="Genomic_DNA"/>
</dbReference>
<feature type="domain" description="Molybdopterin dinucleotide-binding" evidence="11">
    <location>
        <begin position="658"/>
        <end position="764"/>
    </location>
</feature>
<evidence type="ECO:0000256" key="4">
    <source>
        <dbReference type="ARBA" id="ARBA00022485"/>
    </source>
</evidence>
<accession>A0ABU8LPW1</accession>
<dbReference type="Gene3D" id="3.40.228.10">
    <property type="entry name" value="Dimethylsulfoxide Reductase, domain 2"/>
    <property type="match status" value="1"/>
</dbReference>
<proteinExistence type="inferred from homology"/>
<sequence length="774" mass="85167">MGEAFGLMQDVPRQGGFGPATDGRWVSKGGYDHPAAGWGAAFSVADVLIRTREPFAGTKAMFVMNHPGRGYDCPGCAWPDDKGVTLDICENGIKHVTWEMTHKRVGREFFQNHTVTELANWTDFDLEDQGRLTEPMVYNAATDRYEPISWDDAFAMIGEQLRALESPDQAAFYTSGRLSNEASFLYQLFSREYGTNNLPDCSNMCHEASGRALTASIATGKGTADLEDWDQCDALFVMGVNAASNAPRMLTTLAAAVDRGAQVVHVNPLIEAGATRTIVPHEIIDMATFHTTPTSTDNLQVRPGGDFALIRGMAKVVFEAAESDPSVLDQAFIDEYTHEFEAYRRIVEATSWAELVEQAGLGEPEIRRAGEIYLAADRTVISWCLGVSQHEHAVDTIREIVNLLLLRGNIGRPGAGPSPVRGHSNVQGNRTCGINHNPTAAWLDRLDEVCGITSPRTHGLDTVHTVAAMHAGAVKVFVGMGGNFVRAAPDTPFTAAGLNQCDLTVQVSTKLNRSHLVHGRNALILPCLARTEADLQKNGPQSISMEDAMSSVQLSTGTRRPASEHLRSEPAIVAGIAMATLENSVTPWQDYIDDYSRIRDVMAKVLPGFEGYNQLVEQPYGFRIPQPARERDFRTPSGRAEFSLAPLPNVIPEDADILVLQTMRSHDQWNTTIYSNNDRYRGIRNIRELIFMNRKDMRMRGIKEGAFVDIVSYSKDGTTRSVQRFRALEYDIPRGSAAGYMPELNVLIGAKDYSAQSDQPLMKSIRVRVAPSAE</sequence>
<gene>
    <name evidence="12" type="ORF">WDU93_14600</name>
</gene>
<dbReference type="CDD" id="cd02787">
    <property type="entry name" value="MopB_CT_ydeP"/>
    <property type="match status" value="1"/>
</dbReference>
<dbReference type="InterPro" id="IPR009010">
    <property type="entry name" value="Asp_de-COase-like_dom_sf"/>
</dbReference>
<keyword evidence="8" id="KW-0408">Iron</keyword>
<dbReference type="PIRSF" id="PIRSF000144">
    <property type="entry name" value="CbbBc"/>
    <property type="match status" value="1"/>
</dbReference>
<dbReference type="SUPFAM" id="SSF53706">
    <property type="entry name" value="Formate dehydrogenase/DMSO reductase, domains 1-3"/>
    <property type="match status" value="1"/>
</dbReference>
<evidence type="ECO:0000259" key="11">
    <source>
        <dbReference type="Pfam" id="PF01568"/>
    </source>
</evidence>
<evidence type="ECO:0000256" key="3">
    <source>
        <dbReference type="ARBA" id="ARBA00010312"/>
    </source>
</evidence>
<dbReference type="InterPro" id="IPR010046">
    <property type="entry name" value="Mopterin_OxRdtse_a_bac"/>
</dbReference>
<evidence type="ECO:0000256" key="5">
    <source>
        <dbReference type="ARBA" id="ARBA00022505"/>
    </source>
</evidence>
<dbReference type="PANTHER" id="PTHR43105:SF4">
    <property type="entry name" value="PROTEIN YDEP"/>
    <property type="match status" value="1"/>
</dbReference>
<comment type="cofactor">
    <cofactor evidence="1">
        <name>Mo-bis(molybdopterin guanine dinucleotide)</name>
        <dbReference type="ChEBI" id="CHEBI:60539"/>
    </cofactor>
</comment>
<dbReference type="InterPro" id="IPR006657">
    <property type="entry name" value="MoPterin_dinucl-bd_dom"/>
</dbReference>
<keyword evidence="6" id="KW-0479">Metal-binding</keyword>
<evidence type="ECO:0000259" key="10">
    <source>
        <dbReference type="Pfam" id="PF00384"/>
    </source>
</evidence>